<gene>
    <name evidence="1" type="ORF">CEG14_24310</name>
</gene>
<dbReference type="Proteomes" id="UP000217005">
    <property type="component" value="Unassembled WGS sequence"/>
</dbReference>
<name>A0A261RSL0_9BORD</name>
<dbReference type="Pfam" id="PF17645">
    <property type="entry name" value="Amdase"/>
    <property type="match status" value="1"/>
</dbReference>
<dbReference type="PIRSF" id="PIRSF015736">
    <property type="entry name" value="MI"/>
    <property type="match status" value="1"/>
</dbReference>
<evidence type="ECO:0000313" key="1">
    <source>
        <dbReference type="EMBL" id="OZI28046.1"/>
    </source>
</evidence>
<protein>
    <submittedName>
        <fullName evidence="1">Arylmalonate decarboxylase</fullName>
    </submittedName>
</protein>
<comment type="caution">
    <text evidence="1">The sequence shown here is derived from an EMBL/GenBank/DDBJ whole genome shotgun (WGS) entry which is preliminary data.</text>
</comment>
<proteinExistence type="predicted"/>
<dbReference type="OrthoDB" id="8856297at2"/>
<dbReference type="PANTHER" id="PTHR40267:SF1">
    <property type="entry name" value="BLR3294 PROTEIN"/>
    <property type="match status" value="1"/>
</dbReference>
<dbReference type="InterPro" id="IPR011060">
    <property type="entry name" value="RibuloseP-bd_barrel"/>
</dbReference>
<dbReference type="EMBL" id="NEVL01000007">
    <property type="protein sequence ID" value="OZI28046.1"/>
    <property type="molecule type" value="Genomic_DNA"/>
</dbReference>
<evidence type="ECO:0000313" key="2">
    <source>
        <dbReference type="Proteomes" id="UP000217005"/>
    </source>
</evidence>
<dbReference type="InterPro" id="IPR053714">
    <property type="entry name" value="Iso_Racemase_Enz_sf"/>
</dbReference>
<sequence length="243" mass="24809">MPHNPAPSALHGLIVPPAAGEVPADGARLYPGLRFCASGLGLGSVTPAGYDAVIDDVAAHARKLADQGATVISLMGTSLSFYRGAAFNRSLTEAMTAATGLPCTTMSHAVLRALDSLQARRVALATAYVEDVNERLEIFLREEGLDVTACSSLGISGVEAMAKVRTDTLVALCEEALAAAPDSDAILLSCGGLLTLDAIAIMEGRHGVPVVSSSPAGFWDVVRAGGGDPAAPGQGMLFAPRAQ</sequence>
<dbReference type="Gene3D" id="3.40.50.12500">
    <property type="match status" value="1"/>
</dbReference>
<dbReference type="RefSeq" id="WP_094829000.1">
    <property type="nucleotide sequence ID" value="NZ_NEVL01000007.1"/>
</dbReference>
<dbReference type="InterPro" id="IPR026286">
    <property type="entry name" value="MaiA/AMDase"/>
</dbReference>
<reference evidence="1 2" key="1">
    <citation type="submission" date="2017-05" db="EMBL/GenBank/DDBJ databases">
        <title>Complete and WGS of Bordetella genogroups.</title>
        <authorList>
            <person name="Spilker T."/>
            <person name="LiPuma J."/>
        </authorList>
    </citation>
    <scope>NUCLEOTIDE SEQUENCE [LARGE SCALE GENOMIC DNA]</scope>
    <source>
        <strain evidence="1 2">AU17610</strain>
    </source>
</reference>
<dbReference type="SUPFAM" id="SSF51366">
    <property type="entry name" value="Ribulose-phoshate binding barrel"/>
    <property type="match status" value="1"/>
</dbReference>
<dbReference type="PANTHER" id="PTHR40267">
    <property type="entry name" value="BLR3294 PROTEIN"/>
    <property type="match status" value="1"/>
</dbReference>
<organism evidence="1 2">
    <name type="scientific">Bordetella genomosp. 1</name>
    <dbReference type="NCBI Taxonomy" id="1395607"/>
    <lineage>
        <taxon>Bacteria</taxon>
        <taxon>Pseudomonadati</taxon>
        <taxon>Pseudomonadota</taxon>
        <taxon>Betaproteobacteria</taxon>
        <taxon>Burkholderiales</taxon>
        <taxon>Alcaligenaceae</taxon>
        <taxon>Bordetella</taxon>
    </lineage>
</organism>
<dbReference type="AlphaFoldDB" id="A0A261RSL0"/>
<accession>A0A261RSL0</accession>